<dbReference type="PROSITE" id="PS00139">
    <property type="entry name" value="THIOL_PROTEASE_CYS"/>
    <property type="match status" value="1"/>
</dbReference>
<dbReference type="SMART" id="SM00645">
    <property type="entry name" value="Pept_C1"/>
    <property type="match status" value="1"/>
</dbReference>
<keyword evidence="7" id="KW-0732">Signal</keyword>
<dbReference type="InterPro" id="IPR025660">
    <property type="entry name" value="Pept_his_AS"/>
</dbReference>
<organism evidence="10 11">
    <name type="scientific">Sphaeramia orbicularis</name>
    <name type="common">orbiculate cardinalfish</name>
    <dbReference type="NCBI Taxonomy" id="375764"/>
    <lineage>
        <taxon>Eukaryota</taxon>
        <taxon>Metazoa</taxon>
        <taxon>Chordata</taxon>
        <taxon>Craniata</taxon>
        <taxon>Vertebrata</taxon>
        <taxon>Euteleostomi</taxon>
        <taxon>Actinopterygii</taxon>
        <taxon>Neopterygii</taxon>
        <taxon>Teleostei</taxon>
        <taxon>Neoteleostei</taxon>
        <taxon>Acanthomorphata</taxon>
        <taxon>Gobiaria</taxon>
        <taxon>Kurtiformes</taxon>
        <taxon>Apogonoidei</taxon>
        <taxon>Apogonidae</taxon>
        <taxon>Apogoninae</taxon>
        <taxon>Sphaeramia</taxon>
    </lineage>
</organism>
<keyword evidence="3" id="KW-0378">Hydrolase</keyword>
<proteinExistence type="inferred from homology"/>
<feature type="domain" description="Peptidase C1A papain C-terminal" evidence="8">
    <location>
        <begin position="123"/>
        <end position="337"/>
    </location>
</feature>
<dbReference type="AlphaFoldDB" id="A0A673AAA8"/>
<protein>
    <submittedName>
        <fullName evidence="10">Cathepsin S-like</fullName>
    </submittedName>
</protein>
<dbReference type="GO" id="GO:0006508">
    <property type="term" value="P:proteolysis"/>
    <property type="evidence" value="ECO:0007669"/>
    <property type="project" value="UniProtKB-KW"/>
</dbReference>
<feature type="domain" description="Cathepsin propeptide inhibitor" evidence="9">
    <location>
        <begin position="35"/>
        <end position="95"/>
    </location>
</feature>
<dbReference type="InterPro" id="IPR038765">
    <property type="entry name" value="Papain-like_cys_pep_sf"/>
</dbReference>
<dbReference type="RefSeq" id="XP_030014870.1">
    <property type="nucleotide sequence ID" value="XM_030159010.1"/>
</dbReference>
<evidence type="ECO:0000313" key="10">
    <source>
        <dbReference type="Ensembl" id="ENSSORP00005025648.1"/>
    </source>
</evidence>
<comment type="similarity">
    <text evidence="1">Belongs to the peptidase C1 family.</text>
</comment>
<dbReference type="InterPro" id="IPR000169">
    <property type="entry name" value="Pept_cys_AS"/>
</dbReference>
<reference evidence="10" key="1">
    <citation type="submission" date="2019-06" db="EMBL/GenBank/DDBJ databases">
        <authorList>
            <consortium name="Wellcome Sanger Institute Data Sharing"/>
        </authorList>
    </citation>
    <scope>NUCLEOTIDE SEQUENCE [LARGE SCALE GENOMIC DNA]</scope>
</reference>
<evidence type="ECO:0000256" key="4">
    <source>
        <dbReference type="ARBA" id="ARBA00022807"/>
    </source>
</evidence>
<keyword evidence="6" id="KW-1015">Disulfide bond</keyword>
<evidence type="ECO:0000256" key="3">
    <source>
        <dbReference type="ARBA" id="ARBA00022801"/>
    </source>
</evidence>
<dbReference type="InterPro" id="IPR000668">
    <property type="entry name" value="Peptidase_C1A_C"/>
</dbReference>
<feature type="signal peptide" evidence="7">
    <location>
        <begin position="1"/>
        <end position="25"/>
    </location>
</feature>
<evidence type="ECO:0000259" key="8">
    <source>
        <dbReference type="SMART" id="SM00645"/>
    </source>
</evidence>
<evidence type="ECO:0000256" key="1">
    <source>
        <dbReference type="ARBA" id="ARBA00008455"/>
    </source>
</evidence>
<reference evidence="10" key="3">
    <citation type="submission" date="2025-09" db="UniProtKB">
        <authorList>
            <consortium name="Ensembl"/>
        </authorList>
    </citation>
    <scope>IDENTIFICATION</scope>
</reference>
<dbReference type="Ensembl" id="ENSSORT00005026412.1">
    <property type="protein sequence ID" value="ENSSORP00005025648.1"/>
    <property type="gene ID" value="ENSSORG00005012332.1"/>
</dbReference>
<dbReference type="SUPFAM" id="SSF54001">
    <property type="entry name" value="Cysteine proteinases"/>
    <property type="match status" value="1"/>
</dbReference>
<dbReference type="FunFam" id="3.90.70.10:FF:000006">
    <property type="entry name" value="Cathepsin S"/>
    <property type="match status" value="1"/>
</dbReference>
<dbReference type="InterPro" id="IPR013128">
    <property type="entry name" value="Peptidase_C1A"/>
</dbReference>
<evidence type="ECO:0000313" key="11">
    <source>
        <dbReference type="Proteomes" id="UP000472271"/>
    </source>
</evidence>
<dbReference type="PROSITE" id="PS00640">
    <property type="entry name" value="THIOL_PROTEASE_ASN"/>
    <property type="match status" value="1"/>
</dbReference>
<dbReference type="InParanoid" id="A0A673AAA8"/>
<evidence type="ECO:0000256" key="5">
    <source>
        <dbReference type="ARBA" id="ARBA00023145"/>
    </source>
</evidence>
<sequence>MSPTQQGLVVLGGWLLVCWCVGVAAEFDGRLDWHWELWKKTHEKKYHTEAEEVSRRELWEKNVLLITTHNLEASLGLHSYTLSMNHMGDLTTEEILQSFATLRPPTDLQRAPSALTGTSGADIPDTVDWRQKGCVTSVKMQGSCGSCWAFSAAGALEGLLARTTGKLVDLSPQNLVDCSTKYGNHGCNGGFMHKAFQYVIDNPGIDSDASYPYRGVEQQCRYNPAYRAANCSGYRWVPQGNEDALKQALASVGPVSVAIDATRTQFIFYSSGVYDDPGCSQRVNHGVLAVGYGTLNGQDYWLVKNSWGQTFGEGGYIRMARNKNDQCGIALYAVYPVL</sequence>
<reference evidence="10" key="2">
    <citation type="submission" date="2025-08" db="UniProtKB">
        <authorList>
            <consortium name="Ensembl"/>
        </authorList>
    </citation>
    <scope>IDENTIFICATION</scope>
</reference>
<dbReference type="Pfam" id="PF08246">
    <property type="entry name" value="Inhibitor_I29"/>
    <property type="match status" value="1"/>
</dbReference>
<keyword evidence="2" id="KW-0645">Protease</keyword>
<keyword evidence="5" id="KW-0865">Zymogen</keyword>
<dbReference type="GeneID" id="115436223"/>
<dbReference type="SMART" id="SM00848">
    <property type="entry name" value="Inhibitor_I29"/>
    <property type="match status" value="1"/>
</dbReference>
<evidence type="ECO:0000256" key="2">
    <source>
        <dbReference type="ARBA" id="ARBA00022670"/>
    </source>
</evidence>
<evidence type="ECO:0000259" key="9">
    <source>
        <dbReference type="SMART" id="SM00848"/>
    </source>
</evidence>
<dbReference type="InterPro" id="IPR025661">
    <property type="entry name" value="Pept_asp_AS"/>
</dbReference>
<evidence type="ECO:0000256" key="6">
    <source>
        <dbReference type="ARBA" id="ARBA00023157"/>
    </source>
</evidence>
<dbReference type="PRINTS" id="PR00705">
    <property type="entry name" value="PAPAIN"/>
</dbReference>
<dbReference type="Gene3D" id="3.90.70.10">
    <property type="entry name" value="Cysteine proteinases"/>
    <property type="match status" value="1"/>
</dbReference>
<dbReference type="InterPro" id="IPR013201">
    <property type="entry name" value="Prot_inhib_I29"/>
</dbReference>
<dbReference type="GO" id="GO:0008234">
    <property type="term" value="F:cysteine-type peptidase activity"/>
    <property type="evidence" value="ECO:0007669"/>
    <property type="project" value="UniProtKB-KW"/>
</dbReference>
<evidence type="ECO:0000256" key="7">
    <source>
        <dbReference type="SAM" id="SignalP"/>
    </source>
</evidence>
<keyword evidence="4" id="KW-0788">Thiol protease</keyword>
<keyword evidence="11" id="KW-1185">Reference proteome</keyword>
<dbReference type="Proteomes" id="UP000472271">
    <property type="component" value="Chromosome 16"/>
</dbReference>
<dbReference type="PROSITE" id="PS00639">
    <property type="entry name" value="THIOL_PROTEASE_HIS"/>
    <property type="match status" value="1"/>
</dbReference>
<name>A0A673AAA8_9TELE</name>
<dbReference type="PANTHER" id="PTHR12411">
    <property type="entry name" value="CYSTEINE PROTEASE FAMILY C1-RELATED"/>
    <property type="match status" value="1"/>
</dbReference>
<feature type="chain" id="PRO_5025461006" evidence="7">
    <location>
        <begin position="26"/>
        <end position="338"/>
    </location>
</feature>
<gene>
    <name evidence="10" type="primary">LOC115436223</name>
</gene>
<accession>A0A673AAA8</accession>
<dbReference type="OrthoDB" id="190265at2759"/>
<dbReference type="CDD" id="cd02248">
    <property type="entry name" value="Peptidase_C1A"/>
    <property type="match status" value="1"/>
</dbReference>
<dbReference type="Pfam" id="PF00112">
    <property type="entry name" value="Peptidase_C1"/>
    <property type="match status" value="1"/>
</dbReference>
<dbReference type="FunCoup" id="A0A673AAA8">
    <property type="interactions" value="208"/>
</dbReference>
<dbReference type="InterPro" id="IPR039417">
    <property type="entry name" value="Peptidase_C1A_papain-like"/>
</dbReference>